<sequence>MVYLSPVPWDSFSQRPHKFVEWFHALYGGEVLWVDPYPTRLPGLGDFATRPSPSNPQSRSEPWLKCLTVKALPIEPISGLNVVNRYLRRALVQEINAFASAGPTSLVIGKPSAFALQLLSGGRFAKIIYDSMDDFPAFYSGLSKRSMQRKERAVVSAVDHVLVSSTLLMHRAQQMRPGGDVRLCQNACAVEVLPPVKQQALRSGSRILGYVGTIGKWFDWEMIERLAGCTDVTVRLIGPIYTPAPFKLPANVEVLPQCSHAQAIAAMQAFDVGLIPFKITELTESVDPIKYYEYCALGLPVITSDFGEMRVHALQPGVFTVHQADTPSSLTSTVEAALAFRFTLDQIEQFRQVNSWSARFSSAKIFDPA</sequence>
<keyword evidence="1" id="KW-0808">Transferase</keyword>
<gene>
    <name evidence="1" type="ORF">H7995_22445</name>
</gene>
<comment type="caution">
    <text evidence="1">The sequence shown here is derived from an EMBL/GenBank/DDBJ whole genome shotgun (WGS) entry which is preliminary data.</text>
</comment>
<proteinExistence type="predicted"/>
<dbReference type="Proteomes" id="UP000526003">
    <property type="component" value="Unassembled WGS sequence"/>
</dbReference>
<dbReference type="Gene3D" id="3.40.50.2000">
    <property type="entry name" value="Glycogen Phosphorylase B"/>
    <property type="match status" value="1"/>
</dbReference>
<dbReference type="AlphaFoldDB" id="A0A7X1GJ32"/>
<dbReference type="EMBL" id="JACMYG010000029">
    <property type="protein sequence ID" value="MBC2692553.1"/>
    <property type="molecule type" value="Genomic_DNA"/>
</dbReference>
<evidence type="ECO:0000313" key="2">
    <source>
        <dbReference type="Proteomes" id="UP000526003"/>
    </source>
</evidence>
<dbReference type="SUPFAM" id="SSF53756">
    <property type="entry name" value="UDP-Glycosyltransferase/glycogen phosphorylase"/>
    <property type="match status" value="1"/>
</dbReference>
<name>A0A7X1GJ32_9PSED</name>
<evidence type="ECO:0000313" key="1">
    <source>
        <dbReference type="EMBL" id="MBC2692553.1"/>
    </source>
</evidence>
<keyword evidence="2" id="KW-1185">Reference proteome</keyword>
<organism evidence="1 2">
    <name type="scientific">Pseudomonas kielensis</name>
    <dbReference type="NCBI Taxonomy" id="2762577"/>
    <lineage>
        <taxon>Bacteria</taxon>
        <taxon>Pseudomonadati</taxon>
        <taxon>Pseudomonadota</taxon>
        <taxon>Gammaproteobacteria</taxon>
        <taxon>Pseudomonadales</taxon>
        <taxon>Pseudomonadaceae</taxon>
        <taxon>Pseudomonas</taxon>
    </lineage>
</organism>
<protein>
    <submittedName>
        <fullName evidence="1">Glycosyl transferase</fullName>
    </submittedName>
</protein>
<dbReference type="GO" id="GO:0016740">
    <property type="term" value="F:transferase activity"/>
    <property type="evidence" value="ECO:0007669"/>
    <property type="project" value="UniProtKB-KW"/>
</dbReference>
<accession>A0A7X1GJ32</accession>
<reference evidence="1 2" key="1">
    <citation type="submission" date="2020-08" db="EMBL/GenBank/DDBJ databases">
        <title>Pseudomonas sp. nov.</title>
        <authorList>
            <person name="Gieschler S."/>
            <person name="Fiedler G."/>
            <person name="Brinks E."/>
            <person name="Boehnlein C."/>
            <person name="Franz C.M.A.P."/>
            <person name="Kabisch J."/>
        </authorList>
    </citation>
    <scope>NUCLEOTIDE SEQUENCE [LARGE SCALE GENOMIC DNA]</scope>
    <source>
        <strain evidence="1 2">MBT-1</strain>
    </source>
</reference>